<dbReference type="GO" id="GO:0015031">
    <property type="term" value="P:protein transport"/>
    <property type="evidence" value="ECO:0007669"/>
    <property type="project" value="UniProtKB-KW"/>
</dbReference>
<dbReference type="EMBL" id="QOVW01000071">
    <property type="protein sequence ID" value="RDB35938.1"/>
    <property type="molecule type" value="Genomic_DNA"/>
</dbReference>
<dbReference type="PANTHER" id="PTHR34982">
    <property type="entry name" value="YOP PROTEINS TRANSLOCATION PROTEIN L"/>
    <property type="match status" value="1"/>
</dbReference>
<evidence type="ECO:0000256" key="6">
    <source>
        <dbReference type="ARBA" id="ARBA00022927"/>
    </source>
</evidence>
<evidence type="ECO:0000256" key="7">
    <source>
        <dbReference type="ARBA" id="ARBA00023225"/>
    </source>
</evidence>
<evidence type="ECO:0000259" key="9">
    <source>
        <dbReference type="Pfam" id="PF02108"/>
    </source>
</evidence>
<keyword evidence="11" id="KW-1185">Reference proteome</keyword>
<evidence type="ECO:0000256" key="8">
    <source>
        <dbReference type="SAM" id="MobiDB-lite"/>
    </source>
</evidence>
<dbReference type="Pfam" id="PF02108">
    <property type="entry name" value="FliH"/>
    <property type="match status" value="1"/>
</dbReference>
<dbReference type="Proteomes" id="UP000253934">
    <property type="component" value="Unassembled WGS sequence"/>
</dbReference>
<feature type="compositionally biased region" description="Polar residues" evidence="8">
    <location>
        <begin position="151"/>
        <end position="166"/>
    </location>
</feature>
<proteinExistence type="inferred from homology"/>
<sequence length="414" mass="47732">MNGKRGKLIKKADEKAMSMLDVERYPWMHFNEQSIIYADNLKRTVIQEKMHDPQEIREKISIPRDFTNLLGPKTRPLLPRDMTEDFKKAQRELLKRRRRKMMDEEEAMALELAELEQHEIHNTLRNRSSSKKKPNESLFKKFIPSTELEAETNTNQAEDNSQNNEVQAAPPPMPQSEKQSPIIENNKAPEQVKDTVPHTGFQESFEKGQREGFDQGYQKGLEEGKQQGHAEGRTLGYEEGAAEGFRSGEERGMKAAETKYERTFKNITDSVNHIEDLKSVTLQKGKDLFIEITKLCAERILSEQLKSSDTALTKLFDDVIKSYASSKMLNINMNPNDVHRIQKHIETLSEKDKVQIKENINLEEGHFEIETETGAAMFDIKKSIDNIVQKLKPELFEEQNENDHESNNNTKKAS</sequence>
<gene>
    <name evidence="10" type="ORF">DCC88_07770</name>
</gene>
<dbReference type="InterPro" id="IPR018035">
    <property type="entry name" value="Flagellar_FliH/T3SS_HrpE"/>
</dbReference>
<keyword evidence="5" id="KW-1005">Bacterial flagellum biogenesis</keyword>
<feature type="region of interest" description="Disordered" evidence="8">
    <location>
        <begin position="123"/>
        <end position="209"/>
    </location>
</feature>
<dbReference type="AlphaFoldDB" id="A0A369KQ39"/>
<feature type="region of interest" description="Disordered" evidence="8">
    <location>
        <begin position="224"/>
        <end position="251"/>
    </location>
</feature>
<keyword evidence="6" id="KW-0653">Protein transport</keyword>
<dbReference type="GO" id="GO:0005829">
    <property type="term" value="C:cytosol"/>
    <property type="evidence" value="ECO:0007669"/>
    <property type="project" value="TreeGrafter"/>
</dbReference>
<dbReference type="InterPro" id="IPR051472">
    <property type="entry name" value="T3SS_Stator/FliH"/>
</dbReference>
<evidence type="ECO:0000256" key="1">
    <source>
        <dbReference type="ARBA" id="ARBA00003041"/>
    </source>
</evidence>
<keyword evidence="7" id="KW-1006">Bacterial flagellum protein export</keyword>
<evidence type="ECO:0000313" key="10">
    <source>
        <dbReference type="EMBL" id="RDB35938.1"/>
    </source>
</evidence>
<evidence type="ECO:0000256" key="2">
    <source>
        <dbReference type="ARBA" id="ARBA00006602"/>
    </source>
</evidence>
<protein>
    <recommendedName>
        <fullName evidence="3">Flagellar assembly protein FliH</fullName>
    </recommendedName>
</protein>
<organism evidence="10 11">
    <name type="scientific">Spirobacillus cienkowskii</name>
    <dbReference type="NCBI Taxonomy" id="495820"/>
    <lineage>
        <taxon>Bacteria</taxon>
        <taxon>Pseudomonadati</taxon>
        <taxon>Bdellovibrionota</taxon>
        <taxon>Oligoflexia</taxon>
        <taxon>Silvanigrellales</taxon>
        <taxon>Spirobacillus</taxon>
    </lineage>
</organism>
<name>A0A369KQ39_9BACT</name>
<comment type="function">
    <text evidence="1">Needed for flagellar regrowth and assembly.</text>
</comment>
<accession>A0A369KQ39</accession>
<evidence type="ECO:0000256" key="5">
    <source>
        <dbReference type="ARBA" id="ARBA00022795"/>
    </source>
</evidence>
<comment type="similarity">
    <text evidence="2">Belongs to the FliH family.</text>
</comment>
<feature type="domain" description="Flagellar assembly protein FliH/Type III secretion system HrpE" evidence="9">
    <location>
        <begin position="283"/>
        <end position="375"/>
    </location>
</feature>
<feature type="compositionally biased region" description="Basic and acidic residues" evidence="8">
    <location>
        <begin position="395"/>
        <end position="406"/>
    </location>
</feature>
<evidence type="ECO:0000313" key="11">
    <source>
        <dbReference type="Proteomes" id="UP000253934"/>
    </source>
</evidence>
<dbReference type="GO" id="GO:0044781">
    <property type="term" value="P:bacterial-type flagellum organization"/>
    <property type="evidence" value="ECO:0007669"/>
    <property type="project" value="UniProtKB-KW"/>
</dbReference>
<evidence type="ECO:0000256" key="3">
    <source>
        <dbReference type="ARBA" id="ARBA00016507"/>
    </source>
</evidence>
<evidence type="ECO:0000256" key="4">
    <source>
        <dbReference type="ARBA" id="ARBA00022448"/>
    </source>
</evidence>
<dbReference type="PANTHER" id="PTHR34982:SF1">
    <property type="entry name" value="FLAGELLAR ASSEMBLY PROTEIN FLIH"/>
    <property type="match status" value="1"/>
</dbReference>
<reference evidence="10" key="1">
    <citation type="submission" date="2018-04" db="EMBL/GenBank/DDBJ databases">
        <title>Draft genome sequence of the Candidatus Spirobacillus cienkowskii, a pathogen of freshwater Daphnia species, reconstructed from hemolymph metagenomic reads.</title>
        <authorList>
            <person name="Bresciani L."/>
            <person name="Lemos L.N."/>
            <person name="Wale N."/>
            <person name="Lin J.Y."/>
            <person name="Fernandes G.R."/>
            <person name="Duffy M.A."/>
            <person name="Rodrigues J.M."/>
        </authorList>
    </citation>
    <scope>NUCLEOTIDE SEQUENCE [LARGE SCALE GENOMIC DNA]</scope>
    <source>
        <strain evidence="10">Binning01</strain>
    </source>
</reference>
<feature type="region of interest" description="Disordered" evidence="8">
    <location>
        <begin position="395"/>
        <end position="414"/>
    </location>
</feature>
<keyword evidence="4" id="KW-0813">Transport</keyword>
<comment type="caution">
    <text evidence="10">The sequence shown here is derived from an EMBL/GenBank/DDBJ whole genome shotgun (WGS) entry which is preliminary data.</text>
</comment>